<comment type="subunit">
    <text evidence="15">Interacts with the CDK1 protein kinase to form a serine/threonine kinase holoenzyme complex also known as maturation promoting factor (MPF). The cyclin subunit imparts substrate specificity to the complex.</text>
</comment>
<dbReference type="Pfam" id="PF02984">
    <property type="entry name" value="Cyclin_C"/>
    <property type="match status" value="1"/>
</dbReference>
<dbReference type="InterPro" id="IPR013763">
    <property type="entry name" value="Cyclin-like_dom"/>
</dbReference>
<dbReference type="FunFam" id="1.10.472.10:FF:000038">
    <property type="entry name" value="Cyclin F"/>
    <property type="match status" value="1"/>
</dbReference>
<evidence type="ECO:0000256" key="13">
    <source>
        <dbReference type="ARBA" id="ARBA00023212"/>
    </source>
</evidence>
<dbReference type="SMART" id="SM01332">
    <property type="entry name" value="Cyclin_C"/>
    <property type="match status" value="1"/>
</dbReference>
<dbReference type="GO" id="GO:0005814">
    <property type="term" value="C:centriole"/>
    <property type="evidence" value="ECO:0007669"/>
    <property type="project" value="UniProtKB-SubCell"/>
</dbReference>
<feature type="transmembrane region" description="Helical" evidence="18">
    <location>
        <begin position="817"/>
        <end position="837"/>
    </location>
</feature>
<evidence type="ECO:0000256" key="6">
    <source>
        <dbReference type="ARBA" id="ARBA00022490"/>
    </source>
</evidence>
<feature type="region of interest" description="Disordered" evidence="17">
    <location>
        <begin position="668"/>
        <end position="689"/>
    </location>
</feature>
<dbReference type="InterPro" id="IPR013525">
    <property type="entry name" value="ABC2_TM"/>
</dbReference>
<evidence type="ECO:0000256" key="7">
    <source>
        <dbReference type="ARBA" id="ARBA00022618"/>
    </source>
</evidence>
<proteinExistence type="inferred from homology"/>
<evidence type="ECO:0000313" key="21">
    <source>
        <dbReference type="Proteomes" id="UP000424527"/>
    </source>
</evidence>
<dbReference type="InterPro" id="IPR036047">
    <property type="entry name" value="F-box-like_dom_sf"/>
</dbReference>
<reference evidence="20 21" key="1">
    <citation type="submission" date="2019-07" db="EMBL/GenBank/DDBJ databases">
        <title>Chromosome genome assembly for large yellow croaker.</title>
        <authorList>
            <person name="Xiao S."/>
        </authorList>
    </citation>
    <scope>NUCLEOTIDE SEQUENCE [LARGE SCALE GENOMIC DNA]</scope>
    <source>
        <strain evidence="20">JMULYC20181020</strain>
        <tissue evidence="20">Muscle</tissue>
    </source>
</reference>
<evidence type="ECO:0000256" key="9">
    <source>
        <dbReference type="ARBA" id="ARBA00022776"/>
    </source>
</evidence>
<keyword evidence="6" id="KW-0963">Cytoplasm</keyword>
<evidence type="ECO:0000256" key="4">
    <source>
        <dbReference type="ARBA" id="ARBA00006955"/>
    </source>
</evidence>
<feature type="transmembrane region" description="Helical" evidence="18">
    <location>
        <begin position="1091"/>
        <end position="1111"/>
    </location>
</feature>
<dbReference type="SUPFAM" id="SSF81383">
    <property type="entry name" value="F-box domain"/>
    <property type="match status" value="1"/>
</dbReference>
<dbReference type="Gene3D" id="1.20.1280.50">
    <property type="match status" value="1"/>
</dbReference>
<feature type="domain" description="F-box" evidence="19">
    <location>
        <begin position="28"/>
        <end position="75"/>
    </location>
</feature>
<evidence type="ECO:0000259" key="19">
    <source>
        <dbReference type="PROSITE" id="PS50181"/>
    </source>
</evidence>
<dbReference type="SUPFAM" id="SSF47954">
    <property type="entry name" value="Cyclin-like"/>
    <property type="match status" value="2"/>
</dbReference>
<evidence type="ECO:0000256" key="17">
    <source>
        <dbReference type="SAM" id="MobiDB-lite"/>
    </source>
</evidence>
<gene>
    <name evidence="20" type="ORF">D5F01_LYC18612</name>
</gene>
<dbReference type="SMART" id="SM00256">
    <property type="entry name" value="FBOX"/>
    <property type="match status" value="1"/>
</dbReference>
<dbReference type="InterPro" id="IPR048258">
    <property type="entry name" value="Cyclins_cyclin-box"/>
</dbReference>
<dbReference type="PANTHER" id="PTHR19229:SF98">
    <property type="entry name" value="PHOSPHOLIPID-TRANSPORTING ATPASE ABCA3"/>
    <property type="match status" value="1"/>
</dbReference>
<dbReference type="CDD" id="cd20521">
    <property type="entry name" value="CYCLIN_CCNF_rpt1"/>
    <property type="match status" value="1"/>
</dbReference>
<keyword evidence="10 18" id="KW-1133">Transmembrane helix</keyword>
<dbReference type="GO" id="GO:0051301">
    <property type="term" value="P:cell division"/>
    <property type="evidence" value="ECO:0007669"/>
    <property type="project" value="UniProtKB-KW"/>
</dbReference>
<dbReference type="GO" id="GO:0016020">
    <property type="term" value="C:membrane"/>
    <property type="evidence" value="ECO:0007669"/>
    <property type="project" value="UniProtKB-SubCell"/>
</dbReference>
<keyword evidence="9" id="KW-0498">Mitosis</keyword>
<evidence type="ECO:0000256" key="10">
    <source>
        <dbReference type="ARBA" id="ARBA00022989"/>
    </source>
</evidence>
<evidence type="ECO:0000256" key="3">
    <source>
        <dbReference type="ARBA" id="ARBA00004556"/>
    </source>
</evidence>
<dbReference type="InterPro" id="IPR001810">
    <property type="entry name" value="F-box_dom"/>
</dbReference>
<feature type="transmembrane region" description="Helical" evidence="18">
    <location>
        <begin position="1194"/>
        <end position="1216"/>
    </location>
</feature>
<keyword evidence="8 18" id="KW-0812">Transmembrane</keyword>
<feature type="compositionally biased region" description="Basic and acidic residues" evidence="17">
    <location>
        <begin position="668"/>
        <end position="678"/>
    </location>
</feature>
<dbReference type="Pfam" id="PF12698">
    <property type="entry name" value="ABC2_membrane_3"/>
    <property type="match status" value="1"/>
</dbReference>
<accession>A0A6G0HW20</accession>
<feature type="region of interest" description="Disordered" evidence="17">
    <location>
        <begin position="614"/>
        <end position="635"/>
    </location>
</feature>
<evidence type="ECO:0000313" key="20">
    <source>
        <dbReference type="EMBL" id="KAE8283211.1"/>
    </source>
</evidence>
<feature type="transmembrane region" description="Helical" evidence="18">
    <location>
        <begin position="1118"/>
        <end position="1138"/>
    </location>
</feature>
<sequence length="1340" mass="151209">MKAGVVHCHCSKCYSVPARKRVRKRTPALTLLSLPEEVLLCVLQCLSAEDLLSVRAVHSQLRDIVDNHSSVWARVSFRDTWPSPNTLWLFERAAEKGNFEAAVKLGIAYLYNEGPLLSDEGRADVCGRKASHFFSMAESLRSPLADPFIWVFIRPPWSPTGSCCKAVVFDRLKAECDNNVKRGPLLHCLGRVLQLFEEDERRSDAISMLEQSSQAGCLQSSYLLWEHNRKAAMADPGRYLQCVRTLRDYAGKGCWEAQLSLAKVCSSGNPLGLESKACSDLVAQLFSLSNSASRHCTQGILRQGIKDTMRYILVDWLVEVTTMKDFSSLTLHVTVGCVDRYLALRSVPKARLQLLGIACMVVCTRYISKEILTIREAVWLTDNTYKYEDLVRMMGEVVSVLEGKIRSPTLLDYGEVLLSLLPLERRTTHLFSYICELSLLYTALATPPPAKLACAALLLTRALHHYAPLWPSQLFDYTGFSKQDLVSLAVLLYVKCFSQDVPKDYRHVSLTGVKQRFEDEAYQHISKEKVMDFKELCQILEIPEVEPQMEPSSPTGQAADIHTFLASPSSTNKRRRDDAMQAHRVGFVATPTAELSNQEETLLGDILDWSLDTSCSGYEGDQEEESEGEKDADSSMISIKLHSLIDEDKRLEHCRALSSDEDSFCEAEREVSKDRQRQEPLSFSSGYSSIQSVSPSSTCSSFPLIPCTFKTFTTSLGAANAQPGFRLLVPMQRPRGTSSKQVKRKNSAAHSGAAAKKQKAGIVFTSTRKRHHSSWSSYAETCFYLSHCRRLSGLKMAIIQQFGLLVWKNYLQQKRQILVTLVEILLPLLFSGILIVLRQKVAEDVRSSLSLSSVRGFETEEHFEDYVRNDPLSGKLLAAVVFDHPFTHDDEPLPIKVSYHLRFTFTPRSAPMTEKSELSPNSDLDWHTLSLFPLFQLPGPREQYDKEGGTPGYYREGFLAVQHAVDRAVMRSYNRTAASSLLQKIRVVLSRFPYPAFIYDVFILAIQNQLPLLLVLSFTYTSLNIVRAVVQEKERKLKEYMRMMGLSNWLHWSAWFLMFFLFLSVSVFFVTLLLCIQVSPYGAVLSYSDPTLVFVFLLVFTVATINFSFMISTFFSRANVAAAAGGFIYFLSYLPYLFLWPRYDLLSHAQKVSACLISNVAMAMGSQLIGMFEGKGTGIQWSNLFDSVTVDDDFSMAQVLGLLLFDSVLYGLVAWYMEAVFPGEYGVPLPSYFFILPSYWCSSPRMALVNEKEEEEDAEKALKGEFIEEEPAGLVSGIKIKHLAKEFRLGNKTRQAVRDLTLNMFEGQITVLLGHNWCWEDYDTVHADRAVSSHQWQGLY</sequence>
<comment type="caution">
    <text evidence="20">The sequence shown here is derived from an EMBL/GenBank/DDBJ whole genome shotgun (WGS) entry which is preliminary data.</text>
</comment>
<dbReference type="PROSITE" id="PS00292">
    <property type="entry name" value="CYCLINS"/>
    <property type="match status" value="1"/>
</dbReference>
<evidence type="ECO:0000256" key="14">
    <source>
        <dbReference type="ARBA" id="ARBA00023306"/>
    </source>
</evidence>
<feature type="transmembrane region" description="Helical" evidence="18">
    <location>
        <begin position="1050"/>
        <end position="1079"/>
    </location>
</feature>
<dbReference type="EMBL" id="REGW02000018">
    <property type="protein sequence ID" value="KAE8283211.1"/>
    <property type="molecule type" value="Genomic_DNA"/>
</dbReference>
<evidence type="ECO:0000256" key="11">
    <source>
        <dbReference type="ARBA" id="ARBA00023127"/>
    </source>
</evidence>
<evidence type="ECO:0000256" key="12">
    <source>
        <dbReference type="ARBA" id="ARBA00023136"/>
    </source>
</evidence>
<evidence type="ECO:0000256" key="5">
    <source>
        <dbReference type="ARBA" id="ARBA00019493"/>
    </source>
</evidence>
<comment type="similarity">
    <text evidence="4">Belongs to the cyclin family. Cyclin AB subfamily.</text>
</comment>
<dbReference type="GO" id="GO:0005319">
    <property type="term" value="F:lipid transporter activity"/>
    <property type="evidence" value="ECO:0007669"/>
    <property type="project" value="TreeGrafter"/>
</dbReference>
<keyword evidence="13" id="KW-0206">Cytoskeleton</keyword>
<evidence type="ECO:0000256" key="18">
    <source>
        <dbReference type="SAM" id="Phobius"/>
    </source>
</evidence>
<evidence type="ECO:0000256" key="16">
    <source>
        <dbReference type="RuleBase" id="RU000383"/>
    </source>
</evidence>
<keyword evidence="14" id="KW-0131">Cell cycle</keyword>
<feature type="transmembrane region" description="Helical" evidence="18">
    <location>
        <begin position="988"/>
        <end position="1006"/>
    </location>
</feature>
<keyword evidence="21" id="KW-1185">Reference proteome</keyword>
<keyword evidence="11 16" id="KW-0195">Cyclin</keyword>
<dbReference type="Pfam" id="PF00134">
    <property type="entry name" value="Cyclin_N"/>
    <property type="match status" value="1"/>
</dbReference>
<dbReference type="Proteomes" id="UP000424527">
    <property type="component" value="Unassembled WGS sequence"/>
</dbReference>
<keyword evidence="7" id="KW-0132">Cell division</keyword>
<keyword evidence="12 18" id="KW-0472">Membrane</keyword>
<evidence type="ECO:0000256" key="1">
    <source>
        <dbReference type="ARBA" id="ARBA00004114"/>
    </source>
</evidence>
<evidence type="ECO:0000256" key="15">
    <source>
        <dbReference type="ARBA" id="ARBA00025821"/>
    </source>
</evidence>
<comment type="subcellular location">
    <subcellularLocation>
        <location evidence="1">Cytoplasm</location>
        <location evidence="1">Cytoskeleton</location>
        <location evidence="1">Microtubule organizing center</location>
        <location evidence="1">Centrosome</location>
        <location evidence="1">Centriole</location>
    </subcellularLocation>
    <subcellularLocation>
        <location evidence="3">Cytoplasm</location>
        <location evidence="3">Perinuclear region</location>
    </subcellularLocation>
    <subcellularLocation>
        <location evidence="2">Membrane</location>
        <topology evidence="2">Multi-pass membrane protein</topology>
    </subcellularLocation>
</comment>
<dbReference type="GO" id="GO:0140359">
    <property type="term" value="F:ABC-type transporter activity"/>
    <property type="evidence" value="ECO:0007669"/>
    <property type="project" value="InterPro"/>
</dbReference>
<dbReference type="InterPro" id="IPR036915">
    <property type="entry name" value="Cyclin-like_sf"/>
</dbReference>
<feature type="transmembrane region" description="Helical" evidence="18">
    <location>
        <begin position="1012"/>
        <end position="1030"/>
    </location>
</feature>
<dbReference type="CDD" id="cd22082">
    <property type="entry name" value="F-box_FBXO1"/>
    <property type="match status" value="1"/>
</dbReference>
<dbReference type="PANTHER" id="PTHR19229">
    <property type="entry name" value="ATP-BINDING CASSETTE TRANSPORTER SUBFAMILY A ABCA"/>
    <property type="match status" value="1"/>
</dbReference>
<dbReference type="InterPro" id="IPR004367">
    <property type="entry name" value="Cyclin_C-dom"/>
</dbReference>
<dbReference type="Pfam" id="PF12937">
    <property type="entry name" value="F-box-like"/>
    <property type="match status" value="1"/>
</dbReference>
<dbReference type="Gene3D" id="1.10.472.10">
    <property type="entry name" value="Cyclin-like"/>
    <property type="match status" value="2"/>
</dbReference>
<feature type="compositionally biased region" description="Acidic residues" evidence="17">
    <location>
        <begin position="620"/>
        <end position="630"/>
    </location>
</feature>
<evidence type="ECO:0000256" key="8">
    <source>
        <dbReference type="ARBA" id="ARBA00022692"/>
    </source>
</evidence>
<name>A0A6G0HW20_LARCR</name>
<dbReference type="InterPro" id="IPR006671">
    <property type="entry name" value="Cyclin_N"/>
</dbReference>
<dbReference type="GO" id="GO:0048471">
    <property type="term" value="C:perinuclear region of cytoplasm"/>
    <property type="evidence" value="ECO:0007669"/>
    <property type="project" value="UniProtKB-SubCell"/>
</dbReference>
<protein>
    <recommendedName>
        <fullName evidence="5">Cyclin-F</fullName>
    </recommendedName>
</protein>
<dbReference type="SMART" id="SM00385">
    <property type="entry name" value="CYCLIN"/>
    <property type="match status" value="2"/>
</dbReference>
<dbReference type="PROSITE" id="PS50181">
    <property type="entry name" value="FBOX"/>
    <property type="match status" value="1"/>
</dbReference>
<dbReference type="InterPro" id="IPR026082">
    <property type="entry name" value="ABCA"/>
</dbReference>
<evidence type="ECO:0000256" key="2">
    <source>
        <dbReference type="ARBA" id="ARBA00004141"/>
    </source>
</evidence>
<organism evidence="20 21">
    <name type="scientific">Larimichthys crocea</name>
    <name type="common">Large yellow croaker</name>
    <name type="synonym">Pseudosciaena crocea</name>
    <dbReference type="NCBI Taxonomy" id="215358"/>
    <lineage>
        <taxon>Eukaryota</taxon>
        <taxon>Metazoa</taxon>
        <taxon>Chordata</taxon>
        <taxon>Craniata</taxon>
        <taxon>Vertebrata</taxon>
        <taxon>Euteleostomi</taxon>
        <taxon>Actinopterygii</taxon>
        <taxon>Neopterygii</taxon>
        <taxon>Teleostei</taxon>
        <taxon>Neoteleostei</taxon>
        <taxon>Acanthomorphata</taxon>
        <taxon>Eupercaria</taxon>
        <taxon>Sciaenidae</taxon>
        <taxon>Larimichthys</taxon>
    </lineage>
</organism>